<dbReference type="EMBL" id="JAUSVB010000001">
    <property type="protein sequence ID" value="MDQ0372068.1"/>
    <property type="molecule type" value="Genomic_DNA"/>
</dbReference>
<feature type="compositionally biased region" description="Low complexity" evidence="1">
    <location>
        <begin position="19"/>
        <end position="36"/>
    </location>
</feature>
<evidence type="ECO:0000313" key="3">
    <source>
        <dbReference type="Proteomes" id="UP001239626"/>
    </source>
</evidence>
<evidence type="ECO:0000256" key="1">
    <source>
        <dbReference type="SAM" id="MobiDB-lite"/>
    </source>
</evidence>
<feature type="compositionally biased region" description="Basic and acidic residues" evidence="1">
    <location>
        <begin position="37"/>
        <end position="48"/>
    </location>
</feature>
<organism evidence="2 3">
    <name type="scientific">Cellulomonas humilata</name>
    <dbReference type="NCBI Taxonomy" id="144055"/>
    <lineage>
        <taxon>Bacteria</taxon>
        <taxon>Bacillati</taxon>
        <taxon>Actinomycetota</taxon>
        <taxon>Actinomycetes</taxon>
        <taxon>Micrococcales</taxon>
        <taxon>Cellulomonadaceae</taxon>
        <taxon>Cellulomonas</taxon>
    </lineage>
</organism>
<keyword evidence="3" id="KW-1185">Reference proteome</keyword>
<dbReference type="Proteomes" id="UP001239626">
    <property type="component" value="Unassembled WGS sequence"/>
</dbReference>
<gene>
    <name evidence="2" type="ORF">J2X26_000365</name>
</gene>
<feature type="region of interest" description="Disordered" evidence="1">
    <location>
        <begin position="1"/>
        <end position="106"/>
    </location>
</feature>
<reference evidence="2 3" key="1">
    <citation type="submission" date="2023-07" db="EMBL/GenBank/DDBJ databases">
        <title>Sorghum-associated microbial communities from plants grown in Nebraska, USA.</title>
        <authorList>
            <person name="Schachtman D."/>
        </authorList>
    </citation>
    <scope>NUCLEOTIDE SEQUENCE [LARGE SCALE GENOMIC DNA]</scope>
    <source>
        <strain evidence="2 3">BE332</strain>
    </source>
</reference>
<proteinExistence type="predicted"/>
<sequence length="147" mass="14666">MTPVAGAGATEAPDGATVEEAPAAAEGRARAAAPPAADRKDVAARRESAVAVARARRRSSRPDGAGRALDPGGSVAAEGARSPVTADDARPGPPSFPGRAGGPARVAGVRMTRESDVMVIVPAARTSSETRTGMVVGARRVVLPPGR</sequence>
<comment type="caution">
    <text evidence="2">The sequence shown here is derived from an EMBL/GenBank/DDBJ whole genome shotgun (WGS) entry which is preliminary data.</text>
</comment>
<accession>A0ABU0EAE8</accession>
<protein>
    <submittedName>
        <fullName evidence="2">Uncharacterized protein</fullName>
    </submittedName>
</protein>
<dbReference type="RefSeq" id="WP_307489305.1">
    <property type="nucleotide sequence ID" value="NZ_JAUSVB010000001.1"/>
</dbReference>
<name>A0ABU0EAE8_9CELL</name>
<evidence type="ECO:0000313" key="2">
    <source>
        <dbReference type="EMBL" id="MDQ0372068.1"/>
    </source>
</evidence>